<name>A0A1F7IH50_9BACT</name>
<gene>
    <name evidence="1" type="ORF">A3A74_00130</name>
</gene>
<protein>
    <submittedName>
        <fullName evidence="1">Uncharacterized protein</fullName>
    </submittedName>
</protein>
<proteinExistence type="predicted"/>
<sequence>MKSRIRFSFIPPDGWNRNNDHLQGIEFLEKVTDNRKIISWKFYLKNIRNSKEQQEASKITKIEYEKL</sequence>
<evidence type="ECO:0000313" key="2">
    <source>
        <dbReference type="Proteomes" id="UP000179270"/>
    </source>
</evidence>
<evidence type="ECO:0000313" key="1">
    <source>
        <dbReference type="EMBL" id="OGK42699.1"/>
    </source>
</evidence>
<dbReference type="AlphaFoldDB" id="A0A1F7IH50"/>
<dbReference type="EMBL" id="MGAF01000005">
    <property type="protein sequence ID" value="OGK42699.1"/>
    <property type="molecule type" value="Genomic_DNA"/>
</dbReference>
<reference evidence="1 2" key="1">
    <citation type="journal article" date="2016" name="Nat. Commun.">
        <title>Thousands of microbial genomes shed light on interconnected biogeochemical processes in an aquifer system.</title>
        <authorList>
            <person name="Anantharaman K."/>
            <person name="Brown C.T."/>
            <person name="Hug L.A."/>
            <person name="Sharon I."/>
            <person name="Castelle C.J."/>
            <person name="Probst A.J."/>
            <person name="Thomas B.C."/>
            <person name="Singh A."/>
            <person name="Wilkins M.J."/>
            <person name="Karaoz U."/>
            <person name="Brodie E.L."/>
            <person name="Williams K.H."/>
            <person name="Hubbard S.S."/>
            <person name="Banfield J.F."/>
        </authorList>
    </citation>
    <scope>NUCLEOTIDE SEQUENCE [LARGE SCALE GENOMIC DNA]</scope>
</reference>
<dbReference type="STRING" id="1802055.A3A74_00130"/>
<dbReference type="Proteomes" id="UP000179270">
    <property type="component" value="Unassembled WGS sequence"/>
</dbReference>
<organism evidence="1 2">
    <name type="scientific">Candidatus Roizmanbacteria bacterium RIFCSPLOWO2_01_FULL_35_13</name>
    <dbReference type="NCBI Taxonomy" id="1802055"/>
    <lineage>
        <taxon>Bacteria</taxon>
        <taxon>Candidatus Roizmaniibacteriota</taxon>
    </lineage>
</organism>
<accession>A0A1F7IH50</accession>
<comment type="caution">
    <text evidence="1">The sequence shown here is derived from an EMBL/GenBank/DDBJ whole genome shotgun (WGS) entry which is preliminary data.</text>
</comment>